<dbReference type="STRING" id="1855912.LuPra_02843"/>
<dbReference type="CDD" id="cd02440">
    <property type="entry name" value="AdoMet_MTases"/>
    <property type="match status" value="1"/>
</dbReference>
<evidence type="ECO:0000313" key="2">
    <source>
        <dbReference type="EMBL" id="AMY09623.1"/>
    </source>
</evidence>
<evidence type="ECO:0000313" key="3">
    <source>
        <dbReference type="Proteomes" id="UP000076079"/>
    </source>
</evidence>
<reference evidence="2 3" key="1">
    <citation type="journal article" date="2016" name="Genome Announc.">
        <title>First Complete Genome Sequence of a Subdivision 6 Acidobacterium Strain.</title>
        <authorList>
            <person name="Huang S."/>
            <person name="Vieira S."/>
            <person name="Bunk B."/>
            <person name="Riedel T."/>
            <person name="Sproer C."/>
            <person name="Overmann J."/>
        </authorList>
    </citation>
    <scope>NUCLEOTIDE SEQUENCE [LARGE SCALE GENOMIC DNA]</scope>
    <source>
        <strain evidence="3">DSM 100886 HEG_-6_39</strain>
    </source>
</reference>
<evidence type="ECO:0000259" key="1">
    <source>
        <dbReference type="Pfam" id="PF08241"/>
    </source>
</evidence>
<keyword evidence="3" id="KW-1185">Reference proteome</keyword>
<protein>
    <submittedName>
        <fullName evidence="2">Phthiotriol/phenolphthiotriol dimycocerosates methyltransferase</fullName>
        <ecNumber evidence="2">2.1.1.-</ecNumber>
    </submittedName>
</protein>
<dbReference type="GO" id="GO:0032259">
    <property type="term" value="P:methylation"/>
    <property type="evidence" value="ECO:0007669"/>
    <property type="project" value="UniProtKB-KW"/>
</dbReference>
<dbReference type="RefSeq" id="WP_110171359.1">
    <property type="nucleotide sequence ID" value="NZ_CP015136.1"/>
</dbReference>
<dbReference type="EMBL" id="CP015136">
    <property type="protein sequence ID" value="AMY09623.1"/>
    <property type="molecule type" value="Genomic_DNA"/>
</dbReference>
<keyword evidence="2" id="KW-0808">Transferase</keyword>
<dbReference type="KEGG" id="abac:LuPra_02843"/>
<keyword evidence="2" id="KW-0489">Methyltransferase</keyword>
<sequence length="247" mass="27360">MDLLLEATRRAEQEHFWFKGFRAFVAPLVASAVAAHPPRRLLDCGCGTGVNLPMLAQYGSAYGFDLTWTGLKFAKDHGTHRLTQASVLHVPFRDDSFDVVTCFDVLQCFPPYIAAQVLAEFHRILAPGGHLVMNVAALESLRGDHAVLAEEAHRYERGELHAMLEATGFHVARLTFTNASLFPIMLGARWWQRLRGLKAIEDAHDDFTVPSAVVNDTLTGLLKCEAALLRRLDMPIGSSLLALAQKR</sequence>
<dbReference type="InterPro" id="IPR013216">
    <property type="entry name" value="Methyltransf_11"/>
</dbReference>
<feature type="domain" description="Methyltransferase type 11" evidence="1">
    <location>
        <begin position="42"/>
        <end position="133"/>
    </location>
</feature>
<name>A0A143PN30_LUTPR</name>
<dbReference type="SUPFAM" id="SSF53335">
    <property type="entry name" value="S-adenosyl-L-methionine-dependent methyltransferases"/>
    <property type="match status" value="1"/>
</dbReference>
<organism evidence="2 3">
    <name type="scientific">Luteitalea pratensis</name>
    <dbReference type="NCBI Taxonomy" id="1855912"/>
    <lineage>
        <taxon>Bacteria</taxon>
        <taxon>Pseudomonadati</taxon>
        <taxon>Acidobacteriota</taxon>
        <taxon>Vicinamibacteria</taxon>
        <taxon>Vicinamibacterales</taxon>
        <taxon>Vicinamibacteraceae</taxon>
        <taxon>Luteitalea</taxon>
    </lineage>
</organism>
<dbReference type="Gene3D" id="3.40.50.150">
    <property type="entry name" value="Vaccinia Virus protein VP39"/>
    <property type="match status" value="1"/>
</dbReference>
<dbReference type="OrthoDB" id="9804312at2"/>
<reference evidence="3" key="2">
    <citation type="submission" date="2016-04" db="EMBL/GenBank/DDBJ databases">
        <title>First Complete Genome Sequence of a Subdivision 6 Acidobacterium.</title>
        <authorList>
            <person name="Huang S."/>
            <person name="Vieira S."/>
            <person name="Bunk B."/>
            <person name="Riedel T."/>
            <person name="Sproeer C."/>
            <person name="Overmann J."/>
        </authorList>
    </citation>
    <scope>NUCLEOTIDE SEQUENCE [LARGE SCALE GENOMIC DNA]</scope>
    <source>
        <strain evidence="3">DSM 100886 HEG_-6_39</strain>
    </source>
</reference>
<accession>A0A143PN30</accession>
<proteinExistence type="predicted"/>
<dbReference type="PANTHER" id="PTHR43464:SF92">
    <property type="entry name" value="SLR1071 PROTEIN"/>
    <property type="match status" value="1"/>
</dbReference>
<gene>
    <name evidence="2" type="ORF">LuPra_02843</name>
</gene>
<dbReference type="PANTHER" id="PTHR43464">
    <property type="entry name" value="METHYLTRANSFERASE"/>
    <property type="match status" value="1"/>
</dbReference>
<dbReference type="AlphaFoldDB" id="A0A143PN30"/>
<dbReference type="Pfam" id="PF08241">
    <property type="entry name" value="Methyltransf_11"/>
    <property type="match status" value="1"/>
</dbReference>
<dbReference type="GO" id="GO:0008757">
    <property type="term" value="F:S-adenosylmethionine-dependent methyltransferase activity"/>
    <property type="evidence" value="ECO:0007669"/>
    <property type="project" value="InterPro"/>
</dbReference>
<dbReference type="EC" id="2.1.1.-" evidence="2"/>
<dbReference type="Proteomes" id="UP000076079">
    <property type="component" value="Chromosome"/>
</dbReference>
<dbReference type="InterPro" id="IPR029063">
    <property type="entry name" value="SAM-dependent_MTases_sf"/>
</dbReference>